<feature type="compositionally biased region" description="Pro residues" evidence="3">
    <location>
        <begin position="1"/>
        <end position="10"/>
    </location>
</feature>
<feature type="region of interest" description="Disordered" evidence="3">
    <location>
        <begin position="517"/>
        <end position="589"/>
    </location>
</feature>
<dbReference type="GO" id="GO:0000166">
    <property type="term" value="F:nucleotide binding"/>
    <property type="evidence" value="ECO:0007669"/>
    <property type="project" value="UniProtKB-KW"/>
</dbReference>
<dbReference type="Gene3D" id="3.60.21.10">
    <property type="match status" value="1"/>
</dbReference>
<dbReference type="PANTHER" id="PTHR11575:SF48">
    <property type="entry name" value="5'-NUCLEOTIDASE"/>
    <property type="match status" value="1"/>
</dbReference>
<feature type="domain" description="5'-Nucleotidase C-terminal" evidence="4">
    <location>
        <begin position="311"/>
        <end position="455"/>
    </location>
</feature>
<feature type="region of interest" description="Disordered" evidence="3">
    <location>
        <begin position="1"/>
        <end position="23"/>
    </location>
</feature>
<dbReference type="AlphaFoldDB" id="A0AAD4EZ31"/>
<evidence type="ECO:0000313" key="5">
    <source>
        <dbReference type="EMBL" id="KAG7288382.1"/>
    </source>
</evidence>
<dbReference type="SUPFAM" id="SSF56300">
    <property type="entry name" value="Metallo-dependent phosphatases"/>
    <property type="match status" value="1"/>
</dbReference>
<dbReference type="EMBL" id="JAHCVI010000003">
    <property type="protein sequence ID" value="KAG7288382.1"/>
    <property type="molecule type" value="Genomic_DNA"/>
</dbReference>
<dbReference type="SUPFAM" id="SSF55816">
    <property type="entry name" value="5'-nucleotidase (syn. UDP-sugar hydrolase), C-terminal domain"/>
    <property type="match status" value="1"/>
</dbReference>
<accession>A0AAD4EZ31</accession>
<gene>
    <name evidence="5" type="ORF">NEMBOFW57_007914</name>
</gene>
<dbReference type="InterPro" id="IPR036907">
    <property type="entry name" value="5'-Nucleotdase_C_sf"/>
</dbReference>
<name>A0AAD4EZ31_9PEZI</name>
<comment type="caution">
    <text evidence="5">The sequence shown here is derived from an EMBL/GenBank/DDBJ whole genome shotgun (WGS) entry which is preliminary data.</text>
</comment>
<protein>
    <recommendedName>
        <fullName evidence="4">5'-Nucleotidase C-terminal domain-containing protein</fullName>
    </recommendedName>
</protein>
<dbReference type="PANTHER" id="PTHR11575">
    <property type="entry name" value="5'-NUCLEOTIDASE-RELATED"/>
    <property type="match status" value="1"/>
</dbReference>
<dbReference type="Proteomes" id="UP001197093">
    <property type="component" value="Unassembled WGS sequence"/>
</dbReference>
<evidence type="ECO:0000313" key="6">
    <source>
        <dbReference type="Proteomes" id="UP001197093"/>
    </source>
</evidence>
<dbReference type="InterPro" id="IPR008334">
    <property type="entry name" value="5'-Nucleotdase_C"/>
</dbReference>
<comment type="similarity">
    <text evidence="1 2">Belongs to the 5'-nucleotidase family.</text>
</comment>
<evidence type="ECO:0000259" key="4">
    <source>
        <dbReference type="Pfam" id="PF02872"/>
    </source>
</evidence>
<evidence type="ECO:0000256" key="2">
    <source>
        <dbReference type="RuleBase" id="RU362119"/>
    </source>
</evidence>
<proteinExistence type="inferred from homology"/>
<sequence>MSPSSTPPSAEPEITFSSGQDVNTPPDLRLLHYNDVYHLDASSAEPAGGISRFVSVCKEYREAERFTGQPGLVTLFSGDVFNPSLESSITKGTQNHDLDFGVRQYRHLTSKCHFPWLLANVLDPDLGEGVPLGNAKKTHMITASNGIKIGLLGLGEREWLETINSLPPNIIYRSASEVARELVPQLRAEGADIIIALTHMREPNDNKLATQLGGDMIDIILGGHDHFYAHSFISGTHVLRSGSDFKQLSYLEVRRAAADSGRKWDVDIWRRDIVRAIPEDADTLALVDKLTAKLKKSLEKPVGWTAAPLDARFTTVRLKESNLGNFVCDIMRHHYNADCALMAAGTIRGDQVYAPGPIRVKDVTDCFPFEDPVIVIKVSGKGIWDALENGVSLYPALEGKCRFAQVSNIKYAFNPSRPVGSRILSVEIDGSPLDNDRIYVSATRGYMGRGKDGYRSLLVQPEGGECEEVVSEENGMLISAMLRQYFMSLTVLAKWKNWGPSLDRHWSKVADGVAKSHPIVGNPSASPPVSPTRGRAANGQAGGKRDSWEELSPARIRQRRSSVPPMLGPAEDDSDSDSGEEQEQARQGARALDRELAIMRRVFRKWCRLAGVQGSACDGLPEDECEVAWTRPIAPRVEGRIRMVDGQ</sequence>
<dbReference type="InterPro" id="IPR029052">
    <property type="entry name" value="Metallo-depent_PP-like"/>
</dbReference>
<keyword evidence="6" id="KW-1185">Reference proteome</keyword>
<dbReference type="PRINTS" id="PR01607">
    <property type="entry name" value="APYRASEFAMLY"/>
</dbReference>
<dbReference type="InterPro" id="IPR006179">
    <property type="entry name" value="5_nucleotidase/apyrase"/>
</dbReference>
<dbReference type="Pfam" id="PF02872">
    <property type="entry name" value="5_nucleotid_C"/>
    <property type="match status" value="1"/>
</dbReference>
<reference evidence="5" key="1">
    <citation type="submission" date="2023-02" db="EMBL/GenBank/DDBJ databases">
        <authorList>
            <person name="Palmer J.M."/>
        </authorList>
    </citation>
    <scope>NUCLEOTIDE SEQUENCE</scope>
    <source>
        <strain evidence="5">FW57</strain>
    </source>
</reference>
<organism evidence="5 6">
    <name type="scientific">Staphylotrichum longicolle</name>
    <dbReference type="NCBI Taxonomy" id="669026"/>
    <lineage>
        <taxon>Eukaryota</taxon>
        <taxon>Fungi</taxon>
        <taxon>Dikarya</taxon>
        <taxon>Ascomycota</taxon>
        <taxon>Pezizomycotina</taxon>
        <taxon>Sordariomycetes</taxon>
        <taxon>Sordariomycetidae</taxon>
        <taxon>Sordariales</taxon>
        <taxon>Chaetomiaceae</taxon>
        <taxon>Staphylotrichum</taxon>
    </lineage>
</organism>
<feature type="compositionally biased region" description="Acidic residues" evidence="3">
    <location>
        <begin position="570"/>
        <end position="582"/>
    </location>
</feature>
<dbReference type="GO" id="GO:0016787">
    <property type="term" value="F:hydrolase activity"/>
    <property type="evidence" value="ECO:0007669"/>
    <property type="project" value="UniProtKB-KW"/>
</dbReference>
<evidence type="ECO:0000256" key="3">
    <source>
        <dbReference type="SAM" id="MobiDB-lite"/>
    </source>
</evidence>
<evidence type="ECO:0000256" key="1">
    <source>
        <dbReference type="ARBA" id="ARBA00006654"/>
    </source>
</evidence>
<keyword evidence="2" id="KW-0547">Nucleotide-binding</keyword>
<keyword evidence="2" id="KW-0378">Hydrolase</keyword>
<dbReference type="Gene3D" id="3.90.780.10">
    <property type="entry name" value="5'-Nucleotidase, C-terminal domain"/>
    <property type="match status" value="1"/>
</dbReference>
<dbReference type="GO" id="GO:0009166">
    <property type="term" value="P:nucleotide catabolic process"/>
    <property type="evidence" value="ECO:0007669"/>
    <property type="project" value="InterPro"/>
</dbReference>